<comment type="caution">
    <text evidence="8">The sequence shown here is derived from an EMBL/GenBank/DDBJ whole genome shotgun (WGS) entry which is preliminary data.</text>
</comment>
<feature type="transmembrane region" description="Helical" evidence="6">
    <location>
        <begin position="160"/>
        <end position="181"/>
    </location>
</feature>
<protein>
    <recommendedName>
        <fullName evidence="7">EamA domain-containing protein</fullName>
    </recommendedName>
</protein>
<evidence type="ECO:0000256" key="4">
    <source>
        <dbReference type="ARBA" id="ARBA00023136"/>
    </source>
</evidence>
<feature type="transmembrane region" description="Helical" evidence="6">
    <location>
        <begin position="566"/>
        <end position="586"/>
    </location>
</feature>
<reference evidence="8 9" key="1">
    <citation type="submission" date="2020-04" db="EMBL/GenBank/DDBJ databases">
        <title>Perkinsus olseni comparative genomics.</title>
        <authorList>
            <person name="Bogema D.R."/>
        </authorList>
    </citation>
    <scope>NUCLEOTIDE SEQUENCE [LARGE SCALE GENOMIC DNA]</scope>
    <source>
        <strain evidence="8">ATCC PRA-205</strain>
    </source>
</reference>
<feature type="domain" description="EamA" evidence="7">
    <location>
        <begin position="382"/>
        <end position="514"/>
    </location>
</feature>
<dbReference type="PANTHER" id="PTHR22911:SF6">
    <property type="entry name" value="SOLUTE CARRIER FAMILY 35 MEMBER G1"/>
    <property type="match status" value="1"/>
</dbReference>
<keyword evidence="2 6" id="KW-0812">Transmembrane</keyword>
<evidence type="ECO:0000256" key="5">
    <source>
        <dbReference type="SAM" id="MobiDB-lite"/>
    </source>
</evidence>
<keyword evidence="4 6" id="KW-0472">Membrane</keyword>
<dbReference type="AlphaFoldDB" id="A0A7J6UCA0"/>
<feature type="transmembrane region" description="Helical" evidence="6">
    <location>
        <begin position="289"/>
        <end position="306"/>
    </location>
</feature>
<organism evidence="8 9">
    <name type="scientific">Perkinsus olseni</name>
    <name type="common">Perkinsus atlanticus</name>
    <dbReference type="NCBI Taxonomy" id="32597"/>
    <lineage>
        <taxon>Eukaryota</taxon>
        <taxon>Sar</taxon>
        <taxon>Alveolata</taxon>
        <taxon>Perkinsozoa</taxon>
        <taxon>Perkinsea</taxon>
        <taxon>Perkinsida</taxon>
        <taxon>Perkinsidae</taxon>
        <taxon>Perkinsus</taxon>
    </lineage>
</organism>
<feature type="transmembrane region" description="Helical" evidence="6">
    <location>
        <begin position="628"/>
        <end position="644"/>
    </location>
</feature>
<feature type="transmembrane region" description="Helical" evidence="6">
    <location>
        <begin position="106"/>
        <end position="126"/>
    </location>
</feature>
<dbReference type="Pfam" id="PF00892">
    <property type="entry name" value="EamA"/>
    <property type="match status" value="2"/>
</dbReference>
<dbReference type="Proteomes" id="UP000574390">
    <property type="component" value="Unassembled WGS sequence"/>
</dbReference>
<evidence type="ECO:0000256" key="3">
    <source>
        <dbReference type="ARBA" id="ARBA00022989"/>
    </source>
</evidence>
<feature type="transmembrane region" description="Helical" evidence="6">
    <location>
        <begin position="598"/>
        <end position="616"/>
    </location>
</feature>
<feature type="transmembrane region" description="Helical" evidence="6">
    <location>
        <begin position="446"/>
        <end position="464"/>
    </location>
</feature>
<evidence type="ECO:0000256" key="6">
    <source>
        <dbReference type="SAM" id="Phobius"/>
    </source>
</evidence>
<gene>
    <name evidence="8" type="ORF">FOZ62_016344</name>
</gene>
<feature type="transmembrane region" description="Helical" evidence="6">
    <location>
        <begin position="656"/>
        <end position="674"/>
    </location>
</feature>
<accession>A0A7J6UCA0</accession>
<feature type="domain" description="EamA" evidence="7">
    <location>
        <begin position="43"/>
        <end position="174"/>
    </location>
</feature>
<evidence type="ECO:0000259" key="7">
    <source>
        <dbReference type="Pfam" id="PF00892"/>
    </source>
</evidence>
<feature type="compositionally biased region" description="Low complexity" evidence="5">
    <location>
        <begin position="11"/>
        <end position="20"/>
    </location>
</feature>
<keyword evidence="3 6" id="KW-1133">Transmembrane helix</keyword>
<dbReference type="EMBL" id="JABANM010001123">
    <property type="protein sequence ID" value="KAF4754807.1"/>
    <property type="molecule type" value="Genomic_DNA"/>
</dbReference>
<feature type="transmembrane region" description="Helical" evidence="6">
    <location>
        <begin position="470"/>
        <end position="491"/>
    </location>
</feature>
<feature type="transmembrane region" description="Helical" evidence="6">
    <location>
        <begin position="260"/>
        <end position="277"/>
    </location>
</feature>
<comment type="subcellular location">
    <subcellularLocation>
        <location evidence="1">Membrane</location>
        <topology evidence="1">Multi-pass membrane protein</topology>
    </subcellularLocation>
</comment>
<evidence type="ECO:0000313" key="9">
    <source>
        <dbReference type="Proteomes" id="UP000574390"/>
    </source>
</evidence>
<feature type="transmembrane region" description="Helical" evidence="6">
    <location>
        <begin position="132"/>
        <end position="151"/>
    </location>
</feature>
<dbReference type="PANTHER" id="PTHR22911">
    <property type="entry name" value="ACYL-MALONYL CONDENSING ENZYME-RELATED"/>
    <property type="match status" value="1"/>
</dbReference>
<dbReference type="InterPro" id="IPR000620">
    <property type="entry name" value="EamA_dom"/>
</dbReference>
<evidence type="ECO:0000313" key="8">
    <source>
        <dbReference type="EMBL" id="KAF4754807.1"/>
    </source>
</evidence>
<feature type="transmembrane region" description="Helical" evidence="6">
    <location>
        <begin position="76"/>
        <end position="94"/>
    </location>
</feature>
<feature type="transmembrane region" description="Helical" evidence="6">
    <location>
        <begin position="41"/>
        <end position="64"/>
    </location>
</feature>
<dbReference type="GO" id="GO:0016020">
    <property type="term" value="C:membrane"/>
    <property type="evidence" value="ECO:0007669"/>
    <property type="project" value="UniProtKB-SubCell"/>
</dbReference>
<feature type="transmembrane region" description="Helical" evidence="6">
    <location>
        <begin position="381"/>
        <end position="401"/>
    </location>
</feature>
<feature type="transmembrane region" description="Helical" evidence="6">
    <location>
        <begin position="503"/>
        <end position="522"/>
    </location>
</feature>
<feature type="transmembrane region" description="Helical" evidence="6">
    <location>
        <begin position="312"/>
        <end position="333"/>
    </location>
</feature>
<dbReference type="InterPro" id="IPR037185">
    <property type="entry name" value="EmrE-like"/>
</dbReference>
<evidence type="ECO:0000256" key="1">
    <source>
        <dbReference type="ARBA" id="ARBA00004141"/>
    </source>
</evidence>
<feature type="transmembrane region" description="Helical" evidence="6">
    <location>
        <begin position="534"/>
        <end position="554"/>
    </location>
</feature>
<feature type="transmembrane region" description="Helical" evidence="6">
    <location>
        <begin position="193"/>
        <end position="215"/>
    </location>
</feature>
<feature type="transmembrane region" description="Helical" evidence="6">
    <location>
        <begin position="222"/>
        <end position="245"/>
    </location>
</feature>
<feature type="region of interest" description="Disordered" evidence="5">
    <location>
        <begin position="1"/>
        <end position="33"/>
    </location>
</feature>
<dbReference type="SUPFAM" id="SSF103481">
    <property type="entry name" value="Multidrug resistance efflux transporter EmrE"/>
    <property type="match status" value="3"/>
</dbReference>
<sequence>MSEHELDTFSSEESTATSSDADPEDPPLEDHKALPATTSSILGGVLCMIGVFFFSLTQLCAYLASDEFSGSEITLVRSLVQTVGATLFALLVGVNPIGPPGLRVMCFIRGFVGALANLLLLYAVAHMPMADANAIFFTNPIFTAVYAALVLKQRVSIVEVVALFLGLTGSFLVVRPSFIFGSQIAADENRTDLSAYAVNIIGAATAGAVPIIVCFIGSSVHYVCLVFAFGACGLVESASSLAIGLDAMATPSTAIAGDSYLFMLGTGIFGTLSQFFYNRSLQLEKPQNCAIIFQANVAFTFLWQALANPIEISWLSVLGARMIVCSSSAILGAKMVMSRAAEEATRQPGQVNTASSSSKESIELQVSSTSEVHKAEPSYRLLGVCLGVSSAFLFSLTQLCAHHASLHLSSAEIMLARCFIQTLVSGLLAIYSGINPLGPAEVRFMCFLRGALGSLGNFLLLYAVGRMPVADANTIFFSNPIFTVVYAACLLNEPTTKYEVASLVMGFMGVTLVTRPTVIFHGPDESASPSTESTSAVAACVMGAAVSGLVPVIVRRIGDSVHQYCLVFYFGATGTLLATTMLLTRFQPLLVPAAADSLEAYSLLAAICMLGLGTQFTFNRAMQIEKPQVCAVLRSLNVAFTFVWQQVGTKDPTEPLSIIGACLIVSSTLAILFAKGAKAQAESKTSEERSVRVYGRE</sequence>
<feature type="transmembrane region" description="Helical" evidence="6">
    <location>
        <begin position="413"/>
        <end position="434"/>
    </location>
</feature>
<evidence type="ECO:0000256" key="2">
    <source>
        <dbReference type="ARBA" id="ARBA00022692"/>
    </source>
</evidence>
<proteinExistence type="predicted"/>
<name>A0A7J6UCA0_PEROL</name>